<evidence type="ECO:0000313" key="3">
    <source>
        <dbReference type="Proteomes" id="UP001330827"/>
    </source>
</evidence>
<dbReference type="RefSeq" id="WP_326592851.1">
    <property type="nucleotide sequence ID" value="NZ_CP109114.1"/>
</dbReference>
<evidence type="ECO:0008006" key="4">
    <source>
        <dbReference type="Google" id="ProtNLM"/>
    </source>
</evidence>
<sequence length="129" mass="13685">MWADIELALMKGLRPLLPGVRVVDELPDKVETRLPLVSVQVAGGADDRVTDTVTVDIAAFAATRAAMWVLAEQARVAMHALAATHISGMGLVIDTVETASRPVEVPYGNPALRRAIATYEVASRAQAPA</sequence>
<proteinExistence type="predicted"/>
<evidence type="ECO:0000313" key="1">
    <source>
        <dbReference type="EMBL" id="WSC14360.1"/>
    </source>
</evidence>
<gene>
    <name evidence="1" type="ORF">OIE64_16920</name>
    <name evidence="2" type="ORF">OIE64_20060</name>
</gene>
<accession>A0ABZ1G579</accession>
<protein>
    <recommendedName>
        <fullName evidence="4">Tail terminator</fullName>
    </recommendedName>
</protein>
<dbReference type="EMBL" id="CP109114">
    <property type="protein sequence ID" value="WSC14360.1"/>
    <property type="molecule type" value="Genomic_DNA"/>
</dbReference>
<evidence type="ECO:0000313" key="2">
    <source>
        <dbReference type="EMBL" id="WSC14903.1"/>
    </source>
</evidence>
<dbReference type="EMBL" id="CP109114">
    <property type="protein sequence ID" value="WSC14903.1"/>
    <property type="molecule type" value="Genomic_DNA"/>
</dbReference>
<reference evidence="1 3" key="1">
    <citation type="submission" date="2022-10" db="EMBL/GenBank/DDBJ databases">
        <title>The complete genomes of actinobacterial strains from the NBC collection.</title>
        <authorList>
            <person name="Joergensen T.S."/>
            <person name="Alvarez Arevalo M."/>
            <person name="Sterndorff E.B."/>
            <person name="Faurdal D."/>
            <person name="Vuksanovic O."/>
            <person name="Mourched A.-S."/>
            <person name="Charusanti P."/>
            <person name="Shaw S."/>
            <person name="Blin K."/>
            <person name="Weber T."/>
        </authorList>
    </citation>
    <scope>NUCLEOTIDE SEQUENCE [LARGE SCALE GENOMIC DNA]</scope>
    <source>
        <strain evidence="1 3">NBC 01769</strain>
    </source>
</reference>
<name>A0ABZ1G579_9ACTN</name>
<keyword evidence="3" id="KW-1185">Reference proteome</keyword>
<dbReference type="Pfam" id="PF23841">
    <property type="entry name" value="Phage_tail_terminator_2"/>
    <property type="match status" value="1"/>
</dbReference>
<dbReference type="Proteomes" id="UP001330827">
    <property type="component" value="Chromosome"/>
</dbReference>
<dbReference type="InterPro" id="IPR057003">
    <property type="entry name" value="Phage_tail_terminator_2"/>
</dbReference>
<organism evidence="1 3">
    <name type="scientific">Streptomyces brevispora</name>
    <dbReference type="NCBI Taxonomy" id="887462"/>
    <lineage>
        <taxon>Bacteria</taxon>
        <taxon>Bacillati</taxon>
        <taxon>Actinomycetota</taxon>
        <taxon>Actinomycetes</taxon>
        <taxon>Kitasatosporales</taxon>
        <taxon>Streptomycetaceae</taxon>
        <taxon>Streptomyces</taxon>
    </lineage>
</organism>